<dbReference type="InterPro" id="IPR029510">
    <property type="entry name" value="Ald_DH_CS_GLU"/>
</dbReference>
<dbReference type="Pfam" id="PF00171">
    <property type="entry name" value="Aldedh"/>
    <property type="match status" value="1"/>
</dbReference>
<evidence type="ECO:0000256" key="2">
    <source>
        <dbReference type="ARBA" id="ARBA00023002"/>
    </source>
</evidence>
<evidence type="ECO:0000256" key="1">
    <source>
        <dbReference type="ARBA" id="ARBA00009986"/>
    </source>
</evidence>
<dbReference type="InterPro" id="IPR016161">
    <property type="entry name" value="Ald_DH/histidinol_DH"/>
</dbReference>
<dbReference type="PROSITE" id="PS00687">
    <property type="entry name" value="ALDEHYDE_DEHYDR_GLU"/>
    <property type="match status" value="1"/>
</dbReference>
<dbReference type="FunFam" id="3.40.309.10:FF:000012">
    <property type="entry name" value="Betaine aldehyde dehydrogenase"/>
    <property type="match status" value="1"/>
</dbReference>
<dbReference type="Proteomes" id="UP000262195">
    <property type="component" value="Unassembled WGS sequence"/>
</dbReference>
<name>A0A3D4S5G3_9ENTE</name>
<dbReference type="SUPFAM" id="SSF53720">
    <property type="entry name" value="ALDH-like"/>
    <property type="match status" value="1"/>
</dbReference>
<dbReference type="AlphaFoldDB" id="A0A3D4S5G3"/>
<comment type="caution">
    <text evidence="6">The sequence shown here is derived from an EMBL/GenBank/DDBJ whole genome shotgun (WGS) entry which is preliminary data.</text>
</comment>
<accession>A0A3D4S5G3</accession>
<dbReference type="PROSITE" id="PS00070">
    <property type="entry name" value="ALDEHYDE_DEHYDR_CYS"/>
    <property type="match status" value="1"/>
</dbReference>
<keyword evidence="2 4" id="KW-0560">Oxidoreductase</keyword>
<dbReference type="FunFam" id="3.40.605.10:FF:000007">
    <property type="entry name" value="NAD/NADP-dependent betaine aldehyde dehydrogenase"/>
    <property type="match status" value="1"/>
</dbReference>
<feature type="active site" evidence="3">
    <location>
        <position position="252"/>
    </location>
</feature>
<dbReference type="RefSeq" id="WP_022796919.1">
    <property type="nucleotide sequence ID" value="NZ_JBQDSL010000014.1"/>
</dbReference>
<dbReference type="Gene3D" id="3.40.605.10">
    <property type="entry name" value="Aldehyde Dehydrogenase, Chain A, domain 1"/>
    <property type="match status" value="1"/>
</dbReference>
<sequence length="490" mass="53224">MTDKFENTYQLLINGEWTSGSGDDTIESFNPANGELLSTIVDATSEDVDRAVAAAHEAFNSWSKLPVKKRAALLLEIADKIEEKKDDFALWETLDNGKPLRETSGADIPLAIDHFRYFAGVIRSEEDSVKLLDDQTMSIVLREPVGVVGQIVPWNFPFLMAAWKLAPALAAGNTVVFKPSSMTSLSVLELGKILKEVLPKGVVNIITGSGSKAGDYLQHHEGLDKLAFTGSTAIGRSIGISAAKNLIPATLELGGKSANIIFEDANIEQALEGVPLGILFNQGQVCSAGSRIFVQESIYDDFVEKLVQEFKKVKVGKPWEDGIQMGAQVSDHQIETIEKYVKIGLEEGGKLLVGGHRITDGDLSSGYFFEPTLIEATNDSRVAQEEIFGPVGVVVKFKDADDVIKKANNSEYGLAGGVFTTNLTTAFKVSRAIRTGRVWVNTYNAFEAGAPFGGYKKSGIGRETHKMILSAYTQAKNIYINLSDETQGLY</sequence>
<dbReference type="InterPro" id="IPR015590">
    <property type="entry name" value="Aldehyde_DH_dom"/>
</dbReference>
<organism evidence="6 7">
    <name type="scientific">Bavariicoccus seileri</name>
    <dbReference type="NCBI Taxonomy" id="549685"/>
    <lineage>
        <taxon>Bacteria</taxon>
        <taxon>Bacillati</taxon>
        <taxon>Bacillota</taxon>
        <taxon>Bacilli</taxon>
        <taxon>Lactobacillales</taxon>
        <taxon>Enterococcaceae</taxon>
        <taxon>Bavariicoccus</taxon>
    </lineage>
</organism>
<proteinExistence type="inferred from homology"/>
<dbReference type="InterPro" id="IPR016162">
    <property type="entry name" value="Ald_DH_N"/>
</dbReference>
<dbReference type="EMBL" id="DQHO01000019">
    <property type="protein sequence ID" value="HCS93702.1"/>
    <property type="molecule type" value="Genomic_DNA"/>
</dbReference>
<dbReference type="InterPro" id="IPR016160">
    <property type="entry name" value="Ald_DH_CS_CYS"/>
</dbReference>
<reference evidence="6 7" key="1">
    <citation type="journal article" date="2018" name="Nat. Biotechnol.">
        <title>A standardized bacterial taxonomy based on genome phylogeny substantially revises the tree of life.</title>
        <authorList>
            <person name="Parks D.H."/>
            <person name="Chuvochina M."/>
            <person name="Waite D.W."/>
            <person name="Rinke C."/>
            <person name="Skarshewski A."/>
            <person name="Chaumeil P.A."/>
            <person name="Hugenholtz P."/>
        </authorList>
    </citation>
    <scope>NUCLEOTIDE SEQUENCE [LARGE SCALE GENOMIC DNA]</scope>
    <source>
        <strain evidence="6">UBA11306</strain>
    </source>
</reference>
<evidence type="ECO:0000256" key="3">
    <source>
        <dbReference type="PROSITE-ProRule" id="PRU10007"/>
    </source>
</evidence>
<dbReference type="STRING" id="1121105.GCA_000421665_01659"/>
<dbReference type="Gene3D" id="3.40.309.10">
    <property type="entry name" value="Aldehyde Dehydrogenase, Chain A, domain 2"/>
    <property type="match status" value="1"/>
</dbReference>
<dbReference type="GO" id="GO:0016620">
    <property type="term" value="F:oxidoreductase activity, acting on the aldehyde or oxo group of donors, NAD or NADP as acceptor"/>
    <property type="evidence" value="ECO:0007669"/>
    <property type="project" value="InterPro"/>
</dbReference>
<comment type="similarity">
    <text evidence="1 4">Belongs to the aldehyde dehydrogenase family.</text>
</comment>
<evidence type="ECO:0000259" key="5">
    <source>
        <dbReference type="Pfam" id="PF00171"/>
    </source>
</evidence>
<evidence type="ECO:0000256" key="4">
    <source>
        <dbReference type="RuleBase" id="RU003345"/>
    </source>
</evidence>
<protein>
    <submittedName>
        <fullName evidence="6">Aldehyde dehydrogenase</fullName>
    </submittedName>
</protein>
<gene>
    <name evidence="6" type="ORF">DIW15_03195</name>
</gene>
<evidence type="ECO:0000313" key="6">
    <source>
        <dbReference type="EMBL" id="HCS93702.1"/>
    </source>
</evidence>
<dbReference type="PANTHER" id="PTHR11699">
    <property type="entry name" value="ALDEHYDE DEHYDROGENASE-RELATED"/>
    <property type="match status" value="1"/>
</dbReference>
<feature type="domain" description="Aldehyde dehydrogenase" evidence="5">
    <location>
        <begin position="17"/>
        <end position="478"/>
    </location>
</feature>
<dbReference type="InterPro" id="IPR016163">
    <property type="entry name" value="Ald_DH_C"/>
</dbReference>
<evidence type="ECO:0000313" key="7">
    <source>
        <dbReference type="Proteomes" id="UP000262195"/>
    </source>
</evidence>